<dbReference type="GO" id="GO:0016020">
    <property type="term" value="C:membrane"/>
    <property type="evidence" value="ECO:0007669"/>
    <property type="project" value="UniProtKB-SubCell"/>
</dbReference>
<feature type="compositionally biased region" description="Polar residues" evidence="5">
    <location>
        <begin position="78"/>
        <end position="94"/>
    </location>
</feature>
<dbReference type="Gene3D" id="1.20.1070.10">
    <property type="entry name" value="Rhodopsin 7-helix transmembrane proteins"/>
    <property type="match status" value="1"/>
</dbReference>
<proteinExistence type="predicted"/>
<organism evidence="8 9">
    <name type="scientific">Owenia fusiformis</name>
    <name type="common">Polychaete worm</name>
    <dbReference type="NCBI Taxonomy" id="6347"/>
    <lineage>
        <taxon>Eukaryota</taxon>
        <taxon>Metazoa</taxon>
        <taxon>Spiralia</taxon>
        <taxon>Lophotrochozoa</taxon>
        <taxon>Annelida</taxon>
        <taxon>Polychaeta</taxon>
        <taxon>Sedentaria</taxon>
        <taxon>Canalipalpata</taxon>
        <taxon>Sabellida</taxon>
        <taxon>Oweniida</taxon>
        <taxon>Oweniidae</taxon>
        <taxon>Owenia</taxon>
    </lineage>
</organism>
<evidence type="ECO:0000313" key="9">
    <source>
        <dbReference type="Proteomes" id="UP000749559"/>
    </source>
</evidence>
<feature type="transmembrane region" description="Helical" evidence="6">
    <location>
        <begin position="113"/>
        <end position="133"/>
    </location>
</feature>
<feature type="transmembrane region" description="Helical" evidence="6">
    <location>
        <begin position="145"/>
        <end position="168"/>
    </location>
</feature>
<dbReference type="SUPFAM" id="SSF81321">
    <property type="entry name" value="Family A G protein-coupled receptor-like"/>
    <property type="match status" value="1"/>
</dbReference>
<evidence type="ECO:0000256" key="1">
    <source>
        <dbReference type="ARBA" id="ARBA00004370"/>
    </source>
</evidence>
<evidence type="ECO:0000256" key="5">
    <source>
        <dbReference type="SAM" id="MobiDB-lite"/>
    </source>
</evidence>
<reference evidence="8" key="1">
    <citation type="submission" date="2022-03" db="EMBL/GenBank/DDBJ databases">
        <authorList>
            <person name="Martin C."/>
        </authorList>
    </citation>
    <scope>NUCLEOTIDE SEQUENCE</scope>
</reference>
<name>A0A8S4NWT4_OWEFU</name>
<feature type="transmembrane region" description="Helical" evidence="6">
    <location>
        <begin position="269"/>
        <end position="295"/>
    </location>
</feature>
<protein>
    <recommendedName>
        <fullName evidence="7">G-protein coupled receptors family 1 profile domain-containing protein</fullName>
    </recommendedName>
</protein>
<feature type="region of interest" description="Disordered" evidence="5">
    <location>
        <begin position="75"/>
        <end position="94"/>
    </location>
</feature>
<comment type="subcellular location">
    <subcellularLocation>
        <location evidence="1">Membrane</location>
    </subcellularLocation>
</comment>
<keyword evidence="2 6" id="KW-0812">Transmembrane</keyword>
<dbReference type="AlphaFoldDB" id="A0A8S4NWT4"/>
<dbReference type="CDD" id="cd14978">
    <property type="entry name" value="7tmA_FMRFamide_R-like"/>
    <property type="match status" value="1"/>
</dbReference>
<feature type="non-terminal residue" evidence="8">
    <location>
        <position position="352"/>
    </location>
</feature>
<gene>
    <name evidence="8" type="ORF">OFUS_LOCUS12204</name>
</gene>
<feature type="transmembrane region" description="Helical" evidence="6">
    <location>
        <begin position="316"/>
        <end position="338"/>
    </location>
</feature>
<dbReference type="Proteomes" id="UP000749559">
    <property type="component" value="Unassembled WGS sequence"/>
</dbReference>
<evidence type="ECO:0000313" key="8">
    <source>
        <dbReference type="EMBL" id="CAH1786278.1"/>
    </source>
</evidence>
<dbReference type="InterPro" id="IPR052954">
    <property type="entry name" value="GPCR-Ligand_Int"/>
</dbReference>
<dbReference type="Pfam" id="PF00001">
    <property type="entry name" value="7tm_1"/>
    <property type="match status" value="1"/>
</dbReference>
<sequence>MENVTQNMLTQNTTMMMLSVFITNVTTSIENGNVTLGLTDTPINISIEINRPKLKSSRVEVSRVEPPQIILIPESDDNLTSNDTGQRPETNTSNYKTYKTIGTTETQRKIWNYWSPLIIVFGTFGNALSLCVLGRKKMRSRTTSVYLIALACVDMGALWMGLVPHWLNYINTDIQPYGTSSGCKILTFLLYVCVHLSAWILVTVTIERIIAVFIPLKAKSLCEIKVSFISLLVLILGIICLNLNILWIYDIDDEKCTFTGQYQHFWSQQWVWVDGIIATYLPFTIMIISNFAIIGKLILRNKMGIGAKKKLTSMTLTLLLCNFTFIGCTLPIVLLMSFKDKWYPNRNNHLDP</sequence>
<dbReference type="OrthoDB" id="10021696at2759"/>
<comment type="caution">
    <text evidence="8">The sequence shown here is derived from an EMBL/GenBank/DDBJ whole genome shotgun (WGS) entry which is preliminary data.</text>
</comment>
<dbReference type="EMBL" id="CAIIXF020000006">
    <property type="protein sequence ID" value="CAH1786278.1"/>
    <property type="molecule type" value="Genomic_DNA"/>
</dbReference>
<keyword evidence="9" id="KW-1185">Reference proteome</keyword>
<evidence type="ECO:0000256" key="3">
    <source>
        <dbReference type="ARBA" id="ARBA00022989"/>
    </source>
</evidence>
<dbReference type="PROSITE" id="PS50262">
    <property type="entry name" value="G_PROTEIN_RECEP_F1_2"/>
    <property type="match status" value="1"/>
</dbReference>
<dbReference type="InterPro" id="IPR000276">
    <property type="entry name" value="GPCR_Rhodpsn"/>
</dbReference>
<dbReference type="PANTHER" id="PTHR46641:SF25">
    <property type="entry name" value="CNMAMIDE RECEPTOR-RELATED"/>
    <property type="match status" value="1"/>
</dbReference>
<feature type="domain" description="G-protein coupled receptors family 1 profile" evidence="7">
    <location>
        <begin position="125"/>
        <end position="352"/>
    </location>
</feature>
<dbReference type="PRINTS" id="PR00237">
    <property type="entry name" value="GPCRRHODOPSN"/>
</dbReference>
<evidence type="ECO:0000256" key="6">
    <source>
        <dbReference type="SAM" id="Phobius"/>
    </source>
</evidence>
<dbReference type="PANTHER" id="PTHR46641">
    <property type="entry name" value="FMRFAMIDE RECEPTOR-RELATED"/>
    <property type="match status" value="1"/>
</dbReference>
<dbReference type="InterPro" id="IPR017452">
    <property type="entry name" value="GPCR_Rhodpsn_7TM"/>
</dbReference>
<feature type="transmembrane region" description="Helical" evidence="6">
    <location>
        <begin position="188"/>
        <end position="214"/>
    </location>
</feature>
<evidence type="ECO:0000256" key="2">
    <source>
        <dbReference type="ARBA" id="ARBA00022692"/>
    </source>
</evidence>
<evidence type="ECO:0000259" key="7">
    <source>
        <dbReference type="PROSITE" id="PS50262"/>
    </source>
</evidence>
<accession>A0A8S4NWT4</accession>
<dbReference type="GO" id="GO:0004930">
    <property type="term" value="F:G protein-coupled receptor activity"/>
    <property type="evidence" value="ECO:0007669"/>
    <property type="project" value="InterPro"/>
</dbReference>
<evidence type="ECO:0000256" key="4">
    <source>
        <dbReference type="ARBA" id="ARBA00023136"/>
    </source>
</evidence>
<keyword evidence="3 6" id="KW-1133">Transmembrane helix</keyword>
<keyword evidence="4 6" id="KW-0472">Membrane</keyword>
<feature type="transmembrane region" description="Helical" evidence="6">
    <location>
        <begin position="226"/>
        <end position="249"/>
    </location>
</feature>